<name>A0AC35U4H7_9BILA</name>
<dbReference type="WBParaSite" id="RSKR_0000718100.1">
    <property type="protein sequence ID" value="RSKR_0000718100.1"/>
    <property type="gene ID" value="RSKR_0000718100"/>
</dbReference>
<evidence type="ECO:0000313" key="1">
    <source>
        <dbReference type="Proteomes" id="UP000095286"/>
    </source>
</evidence>
<proteinExistence type="predicted"/>
<dbReference type="Proteomes" id="UP000095286">
    <property type="component" value="Unplaced"/>
</dbReference>
<protein>
    <submittedName>
        <fullName evidence="2">Pre-mRNA-processing factor 19</fullName>
    </submittedName>
</protein>
<reference evidence="2" key="1">
    <citation type="submission" date="2016-11" db="UniProtKB">
        <authorList>
            <consortium name="WormBaseParasite"/>
        </authorList>
    </citation>
    <scope>IDENTIFICATION</scope>
    <source>
        <strain evidence="2">KR3021</strain>
    </source>
</reference>
<evidence type="ECO:0000313" key="2">
    <source>
        <dbReference type="WBParaSite" id="RSKR_0000718100.1"/>
    </source>
</evidence>
<organism evidence="1 2">
    <name type="scientific">Rhabditophanes sp. KR3021</name>
    <dbReference type="NCBI Taxonomy" id="114890"/>
    <lineage>
        <taxon>Eukaryota</taxon>
        <taxon>Metazoa</taxon>
        <taxon>Ecdysozoa</taxon>
        <taxon>Nematoda</taxon>
        <taxon>Chromadorea</taxon>
        <taxon>Rhabditida</taxon>
        <taxon>Tylenchina</taxon>
        <taxon>Panagrolaimomorpha</taxon>
        <taxon>Strongyloidoidea</taxon>
        <taxon>Alloionematidae</taxon>
        <taxon>Rhabditophanes</taxon>
    </lineage>
</organism>
<accession>A0AC35U4H7</accession>
<sequence>MAFKCAISGNVPQEPVVSPVSGKIFEKRLLVAYVNENGTDPITDSTLSIDQIIPLALGEEVGIEAPRNFNATSVPGLMKLLQDEYDAVMLSNHVMRKQLTAARLELSHSLYQHDASCRVIARLTVQLNAARQVLSELNPGYQETVDTEMGEAESEISKTETDNSQNKAEPSSEIDNS</sequence>